<dbReference type="KEGG" id="mana:MAMMFC1_00937"/>
<gene>
    <name evidence="8" type="ORF">MAMMFC1_00937</name>
</gene>
<sequence>MIVGLLVAAGGIAFAPFLGLPLVLLVFTVASLGMGVFYLASMGVLNEIVPDYLKGTISGAYYLFWGIGMFFGPPIINQIAICAGFQTSMAGYSFLILLVAVGLITGKRCQPEIT</sequence>
<keyword evidence="5 6" id="KW-0472">Membrane</keyword>
<dbReference type="AlphaFoldDB" id="A0A348AGU1"/>
<evidence type="ECO:0000256" key="6">
    <source>
        <dbReference type="SAM" id="Phobius"/>
    </source>
</evidence>
<evidence type="ECO:0000313" key="9">
    <source>
        <dbReference type="Proteomes" id="UP000276437"/>
    </source>
</evidence>
<dbReference type="EMBL" id="AP018449">
    <property type="protein sequence ID" value="BBB90289.1"/>
    <property type="molecule type" value="Genomic_DNA"/>
</dbReference>
<feature type="domain" description="Major facilitator superfamily (MFS) profile" evidence="7">
    <location>
        <begin position="1"/>
        <end position="114"/>
    </location>
</feature>
<dbReference type="InterPro" id="IPR036259">
    <property type="entry name" value="MFS_trans_sf"/>
</dbReference>
<dbReference type="InterPro" id="IPR020846">
    <property type="entry name" value="MFS_dom"/>
</dbReference>
<evidence type="ECO:0000259" key="7">
    <source>
        <dbReference type="PROSITE" id="PS50850"/>
    </source>
</evidence>
<accession>A0A348AGU1</accession>
<evidence type="ECO:0000256" key="5">
    <source>
        <dbReference type="ARBA" id="ARBA00023136"/>
    </source>
</evidence>
<organism evidence="8 9">
    <name type="scientific">Methylomusa anaerophila</name>
    <dbReference type="NCBI Taxonomy" id="1930071"/>
    <lineage>
        <taxon>Bacteria</taxon>
        <taxon>Bacillati</taxon>
        <taxon>Bacillota</taxon>
        <taxon>Negativicutes</taxon>
        <taxon>Selenomonadales</taxon>
        <taxon>Sporomusaceae</taxon>
        <taxon>Methylomusa</taxon>
    </lineage>
</organism>
<comment type="subcellular location">
    <subcellularLocation>
        <location evidence="1">Cell membrane</location>
        <topology evidence="1">Multi-pass membrane protein</topology>
    </subcellularLocation>
</comment>
<dbReference type="PROSITE" id="PS50850">
    <property type="entry name" value="MFS"/>
    <property type="match status" value="1"/>
</dbReference>
<reference evidence="8 9" key="1">
    <citation type="journal article" date="2018" name="Int. J. Syst. Evol. Microbiol.">
        <title>Methylomusa anaerophila gen. nov., sp. nov., an anaerobic methanol-utilizing bacterium isolated from a microbial fuel cell.</title>
        <authorList>
            <person name="Amano N."/>
            <person name="Yamamuro A."/>
            <person name="Miyahara M."/>
            <person name="Kouzuma A."/>
            <person name="Abe T."/>
            <person name="Watanabe K."/>
        </authorList>
    </citation>
    <scope>NUCLEOTIDE SEQUENCE [LARGE SCALE GENOMIC DNA]</scope>
    <source>
        <strain evidence="8 9">MMFC1</strain>
    </source>
</reference>
<dbReference type="GO" id="GO:0022857">
    <property type="term" value="F:transmembrane transporter activity"/>
    <property type="evidence" value="ECO:0007669"/>
    <property type="project" value="InterPro"/>
</dbReference>
<dbReference type="GO" id="GO:0005886">
    <property type="term" value="C:plasma membrane"/>
    <property type="evidence" value="ECO:0007669"/>
    <property type="project" value="UniProtKB-SubCell"/>
</dbReference>
<evidence type="ECO:0000256" key="1">
    <source>
        <dbReference type="ARBA" id="ARBA00004651"/>
    </source>
</evidence>
<feature type="transmembrane region" description="Helical" evidence="6">
    <location>
        <begin position="61"/>
        <end position="81"/>
    </location>
</feature>
<protein>
    <recommendedName>
        <fullName evidence="7">Major facilitator superfamily (MFS) profile domain-containing protein</fullName>
    </recommendedName>
</protein>
<dbReference type="Proteomes" id="UP000276437">
    <property type="component" value="Chromosome"/>
</dbReference>
<evidence type="ECO:0000313" key="8">
    <source>
        <dbReference type="EMBL" id="BBB90289.1"/>
    </source>
</evidence>
<name>A0A348AGU1_9FIRM</name>
<keyword evidence="3 6" id="KW-0812">Transmembrane</keyword>
<feature type="transmembrane region" description="Helical" evidence="6">
    <location>
        <begin position="87"/>
        <end position="106"/>
    </location>
</feature>
<feature type="transmembrane region" description="Helical" evidence="6">
    <location>
        <begin position="29"/>
        <end position="49"/>
    </location>
</feature>
<evidence type="ECO:0000256" key="4">
    <source>
        <dbReference type="ARBA" id="ARBA00022989"/>
    </source>
</evidence>
<evidence type="ECO:0000256" key="3">
    <source>
        <dbReference type="ARBA" id="ARBA00022692"/>
    </source>
</evidence>
<keyword evidence="2" id="KW-0813">Transport</keyword>
<keyword evidence="4 6" id="KW-1133">Transmembrane helix</keyword>
<proteinExistence type="predicted"/>
<keyword evidence="9" id="KW-1185">Reference proteome</keyword>
<dbReference type="SUPFAM" id="SSF103473">
    <property type="entry name" value="MFS general substrate transporter"/>
    <property type="match status" value="1"/>
</dbReference>
<dbReference type="Gene3D" id="1.20.1250.20">
    <property type="entry name" value="MFS general substrate transporter like domains"/>
    <property type="match status" value="1"/>
</dbReference>
<evidence type="ECO:0000256" key="2">
    <source>
        <dbReference type="ARBA" id="ARBA00022448"/>
    </source>
</evidence>